<reference evidence="1 2" key="1">
    <citation type="journal article" date="2011" name="J. Bacteriol.">
        <title>Complete genome sequence of the hemotrophic Mycoplasma suis strain KI3806.</title>
        <authorList>
            <person name="Oehlerking J."/>
            <person name="Kube M."/>
            <person name="Felder K.M."/>
            <person name="Matter D."/>
            <person name="Wittenbrink M.M."/>
            <person name="Schwarzenbach S."/>
            <person name="Kramer M.M."/>
            <person name="Hoelzle K."/>
            <person name="Hoelzle L.E."/>
        </authorList>
    </citation>
    <scope>NUCLEOTIDE SEQUENCE [LARGE SCALE GENOMIC DNA]</scope>
    <source>
        <strain evidence="2">KI_3806</strain>
    </source>
</reference>
<dbReference type="KEGG" id="msk:MSUIS_01770"/>
<proteinExistence type="predicted"/>
<organism evidence="1 2">
    <name type="scientific">Mycoplasma suis (strain KI_3806)</name>
    <dbReference type="NCBI Taxonomy" id="708248"/>
    <lineage>
        <taxon>Bacteria</taxon>
        <taxon>Bacillati</taxon>
        <taxon>Mycoplasmatota</taxon>
        <taxon>Mollicutes</taxon>
        <taxon>Mycoplasmataceae</taxon>
        <taxon>Mycoplasma</taxon>
    </lineage>
</organism>
<sequence length="44" mass="4876">MRITFNKYALIPLFFGASSFPFFLSKEGSTFNFFSLNPFAGGGT</sequence>
<protein>
    <submittedName>
        <fullName evidence="1">Uncharacterized protein</fullName>
    </submittedName>
</protein>
<dbReference type="HOGENOM" id="CLU_3218911_0_0_14"/>
<dbReference type="EMBL" id="FQ790233">
    <property type="protein sequence ID" value="CBZ40270.1"/>
    <property type="molecule type" value="Genomic_DNA"/>
</dbReference>
<accession>F0V348</accession>
<dbReference type="AlphaFoldDB" id="F0V348"/>
<name>F0V348_MYCS3</name>
<gene>
    <name evidence="1" type="ORF">MSUIS_01770</name>
</gene>
<evidence type="ECO:0000313" key="1">
    <source>
        <dbReference type="EMBL" id="CBZ40270.1"/>
    </source>
</evidence>
<dbReference type="Proteomes" id="UP000008645">
    <property type="component" value="Chromosome"/>
</dbReference>
<evidence type="ECO:0000313" key="2">
    <source>
        <dbReference type="Proteomes" id="UP000008645"/>
    </source>
</evidence>